<dbReference type="SUPFAM" id="SSF52540">
    <property type="entry name" value="P-loop containing nucleoside triphosphate hydrolases"/>
    <property type="match status" value="1"/>
</dbReference>
<dbReference type="RefSeq" id="WP_282760462.1">
    <property type="nucleotide sequence ID" value="NZ_JASCTH010000009.1"/>
</dbReference>
<keyword evidence="1" id="KW-0547">Nucleotide-binding</keyword>
<comment type="caution">
    <text evidence="7">The sequence shown here is derived from an EMBL/GenBank/DDBJ whole genome shotgun (WGS) entry which is preliminary data.</text>
</comment>
<keyword evidence="8" id="KW-1185">Reference proteome</keyword>
<feature type="region of interest" description="Disordered" evidence="5">
    <location>
        <begin position="400"/>
        <end position="429"/>
    </location>
</feature>
<name>A0ABT6WJQ3_9ACTN</name>
<dbReference type="InterPro" id="IPR027417">
    <property type="entry name" value="P-loop_NTPase"/>
</dbReference>
<dbReference type="PANTHER" id="PTHR43788">
    <property type="entry name" value="DNA2/NAM7 HELICASE FAMILY MEMBER"/>
    <property type="match status" value="1"/>
</dbReference>
<keyword evidence="4" id="KW-0067">ATP-binding</keyword>
<accession>A0ABT6WJQ3</accession>
<evidence type="ECO:0000256" key="5">
    <source>
        <dbReference type="SAM" id="MobiDB-lite"/>
    </source>
</evidence>
<dbReference type="InterPro" id="IPR047187">
    <property type="entry name" value="SF1_C_Upf1"/>
</dbReference>
<proteinExistence type="predicted"/>
<keyword evidence="2" id="KW-0378">Hydrolase</keyword>
<organism evidence="7 8">
    <name type="scientific">Actinoplanes sandaracinus</name>
    <dbReference type="NCBI Taxonomy" id="3045177"/>
    <lineage>
        <taxon>Bacteria</taxon>
        <taxon>Bacillati</taxon>
        <taxon>Actinomycetota</taxon>
        <taxon>Actinomycetes</taxon>
        <taxon>Micromonosporales</taxon>
        <taxon>Micromonosporaceae</taxon>
        <taxon>Actinoplanes</taxon>
    </lineage>
</organism>
<dbReference type="PANTHER" id="PTHR43788:SF8">
    <property type="entry name" value="DNA-BINDING PROTEIN SMUBP-2"/>
    <property type="match status" value="1"/>
</dbReference>
<gene>
    <name evidence="7" type="ORF">QLQ12_15250</name>
</gene>
<dbReference type="Pfam" id="PF13087">
    <property type="entry name" value="AAA_12"/>
    <property type="match status" value="1"/>
</dbReference>
<keyword evidence="3" id="KW-0347">Helicase</keyword>
<dbReference type="Proteomes" id="UP001241758">
    <property type="component" value="Unassembled WGS sequence"/>
</dbReference>
<dbReference type="CDD" id="cd18808">
    <property type="entry name" value="SF1_C_Upf1"/>
    <property type="match status" value="1"/>
</dbReference>
<evidence type="ECO:0000313" key="8">
    <source>
        <dbReference type="Proteomes" id="UP001241758"/>
    </source>
</evidence>
<dbReference type="InterPro" id="IPR050534">
    <property type="entry name" value="Coronavir_polyprotein_1ab"/>
</dbReference>
<evidence type="ECO:0000256" key="4">
    <source>
        <dbReference type="ARBA" id="ARBA00022840"/>
    </source>
</evidence>
<reference evidence="7 8" key="1">
    <citation type="submission" date="2023-05" db="EMBL/GenBank/DDBJ databases">
        <title>Actinoplanes sp. NEAU-A12 genome sequencing.</title>
        <authorList>
            <person name="Wang Z.-S."/>
        </authorList>
    </citation>
    <scope>NUCLEOTIDE SEQUENCE [LARGE SCALE GENOMIC DNA]</scope>
    <source>
        <strain evidence="7 8">NEAU-A12</strain>
    </source>
</reference>
<evidence type="ECO:0000313" key="7">
    <source>
        <dbReference type="EMBL" id="MDI6099956.1"/>
    </source>
</evidence>
<dbReference type="EMBL" id="JASCTH010000009">
    <property type="protein sequence ID" value="MDI6099956.1"/>
    <property type="molecule type" value="Genomic_DNA"/>
</dbReference>
<dbReference type="InterPro" id="IPR041679">
    <property type="entry name" value="DNA2/NAM7-like_C"/>
</dbReference>
<evidence type="ECO:0000256" key="3">
    <source>
        <dbReference type="ARBA" id="ARBA00022806"/>
    </source>
</evidence>
<sequence>MTSGVGGAMLPPAVLAVLAELAPAGGDRVLDVTQGSQPLVWLADADRAPRKDADRLAALDALHREERILHRGWGFLAGRAEIDGRPRKVRVPLLSQPVHLDRTLTGYRVVPAGDVEVTPLIADRDLAAALENAPGLATPGWLRATGSRAWLASAAEATGLTFDAMTEPGGRFPADRLVLVAGAALFVTRDVFGGGLGDSLRSWASRDLSATALAAIYGPAAEPAEQRSEPVISPLPLSEAQAAVVAQARTAPVTVVSGPPGNGKSHTVVAAALEVVHRDGSVLIATQSPHAAEVLAGLLARYPGPEPVLFGNADSRAGLAADLAAGAARGVGSRQLRADRQAVDHLHQLVRATRAELAGVLRAEQLAAGLPAWEPLLAGLAADVPGAFGDGVDLERAARLLGDPSPSTRPGDPAAGTGSPLDGLGDPAAQQGWWSRWRAASARRRLLRELGARPGVPRERVVEAIAAATARRAAARLAVTGGGDLTPRWTALHDAEAALGEAAGTAMRHAARSAQRWDADARRAASALATALRAGRNRRRELLARLDAPPLVRALPLWIGTVAEVEDLLPAAPGLFDLVVIDEASHVDQIRAAPVLARARRALMVGDPRQLRFVSFVSDAGVGEVLARHGADDRLDVRRVSAFDLAASAAPVTWLTEHHRSVPHLIGFSARRFYDGRIAVVTRTPAADAVDAIDVVRVSGASLADGVNAAEVAAAVAAVEDLAAAGLRGIGVITPFRAQADALESALVAAFPPERIEELGLRVGTVHAFQGSEADAVVVSLGLVDGDAAGRRRFVADAQLFNVMITRARRRMVVLSSLSAPDGLLGDYLAYAAAPGKPREQRPEPSGWAARLHAELGRLGVESRPDYAVGSWRLDLCAGPPESAVGVLCGVHPDGPQAHLARQSALHRAGWRLVDAFPRRWGGDPRRAALEIAARAGGPAAV</sequence>
<protein>
    <submittedName>
        <fullName evidence="7">AAA domain-containing protein</fullName>
    </submittedName>
</protein>
<evidence type="ECO:0000259" key="6">
    <source>
        <dbReference type="Pfam" id="PF13087"/>
    </source>
</evidence>
<feature type="domain" description="DNA2/NAM7 helicase-like C-terminal" evidence="6">
    <location>
        <begin position="644"/>
        <end position="817"/>
    </location>
</feature>
<evidence type="ECO:0000256" key="2">
    <source>
        <dbReference type="ARBA" id="ARBA00022801"/>
    </source>
</evidence>
<evidence type="ECO:0000256" key="1">
    <source>
        <dbReference type="ARBA" id="ARBA00022741"/>
    </source>
</evidence>
<dbReference type="Gene3D" id="3.40.50.300">
    <property type="entry name" value="P-loop containing nucleotide triphosphate hydrolases"/>
    <property type="match status" value="3"/>
</dbReference>